<keyword evidence="2" id="KW-0862">Zinc</keyword>
<dbReference type="SMART" id="SM00343">
    <property type="entry name" value="ZnF_C2HC"/>
    <property type="match status" value="1"/>
</dbReference>
<dbReference type="SUPFAM" id="SSF57756">
    <property type="entry name" value="Retrovirus zinc finger-like domains"/>
    <property type="match status" value="1"/>
</dbReference>
<evidence type="ECO:0000259" key="4">
    <source>
        <dbReference type="PROSITE" id="PS50158"/>
    </source>
</evidence>
<comment type="subcellular location">
    <subcellularLocation>
        <location evidence="1">Host cell</location>
    </subcellularLocation>
</comment>
<accession>A0A5N6N8X2</accession>
<dbReference type="InterPro" id="IPR001988">
    <property type="entry name" value="Caulimo_coat"/>
</dbReference>
<feature type="region of interest" description="Disordered" evidence="3">
    <location>
        <begin position="42"/>
        <end position="85"/>
    </location>
</feature>
<evidence type="ECO:0000256" key="3">
    <source>
        <dbReference type="SAM" id="MobiDB-lite"/>
    </source>
</evidence>
<protein>
    <recommendedName>
        <fullName evidence="4">CCHC-type domain-containing protein</fullName>
    </recommendedName>
</protein>
<dbReference type="InterPro" id="IPR036875">
    <property type="entry name" value="Znf_CCHC_sf"/>
</dbReference>
<dbReference type="GO" id="GO:0005198">
    <property type="term" value="F:structural molecule activity"/>
    <property type="evidence" value="ECO:0007669"/>
    <property type="project" value="InterPro"/>
</dbReference>
<evidence type="ECO:0000256" key="1">
    <source>
        <dbReference type="ARBA" id="ARBA00004340"/>
    </source>
</evidence>
<organism evidence="5 6">
    <name type="scientific">Mikania micrantha</name>
    <name type="common">bitter vine</name>
    <dbReference type="NCBI Taxonomy" id="192012"/>
    <lineage>
        <taxon>Eukaryota</taxon>
        <taxon>Viridiplantae</taxon>
        <taxon>Streptophyta</taxon>
        <taxon>Embryophyta</taxon>
        <taxon>Tracheophyta</taxon>
        <taxon>Spermatophyta</taxon>
        <taxon>Magnoliopsida</taxon>
        <taxon>eudicotyledons</taxon>
        <taxon>Gunneridae</taxon>
        <taxon>Pentapetalae</taxon>
        <taxon>asterids</taxon>
        <taxon>campanulids</taxon>
        <taxon>Asterales</taxon>
        <taxon>Asteraceae</taxon>
        <taxon>Asteroideae</taxon>
        <taxon>Heliantheae alliance</taxon>
        <taxon>Eupatorieae</taxon>
        <taxon>Mikania</taxon>
    </lineage>
</organism>
<dbReference type="PRINTS" id="PR00221">
    <property type="entry name" value="CAULIMOCOAT"/>
</dbReference>
<dbReference type="GO" id="GO:0008270">
    <property type="term" value="F:zinc ion binding"/>
    <property type="evidence" value="ECO:0007669"/>
    <property type="project" value="UniProtKB-KW"/>
</dbReference>
<dbReference type="OrthoDB" id="1751329at2759"/>
<dbReference type="EMBL" id="SZYD01000013">
    <property type="protein sequence ID" value="KAD4386236.1"/>
    <property type="molecule type" value="Genomic_DNA"/>
</dbReference>
<evidence type="ECO:0000256" key="2">
    <source>
        <dbReference type="PROSITE-ProRule" id="PRU00047"/>
    </source>
</evidence>
<dbReference type="PROSITE" id="PS50158">
    <property type="entry name" value="ZF_CCHC"/>
    <property type="match status" value="1"/>
</dbReference>
<feature type="region of interest" description="Disordered" evidence="3">
    <location>
        <begin position="519"/>
        <end position="541"/>
    </location>
</feature>
<dbReference type="GO" id="GO:0003676">
    <property type="term" value="F:nucleic acid binding"/>
    <property type="evidence" value="ECO:0007669"/>
    <property type="project" value="InterPro"/>
</dbReference>
<comment type="caution">
    <text evidence="5">The sequence shown here is derived from an EMBL/GenBank/DDBJ whole genome shotgun (WGS) entry which is preliminary data.</text>
</comment>
<proteinExistence type="predicted"/>
<sequence length="902" mass="106110">MDRLTRKELEEKFNKGEDLHEVIKQLSIIPNNIETVMSFEEQDNDYETGSEESVSEEEVHTPKVFPDQRVIPKDERDEGPSNIHDVPEEYVTYEDMGERNWDRRKQPYNRKRSIPSNRIIPREYDPRENRDRDPTILDLDCLRDKVKVLGDWASSMNVTISVNTGLKTDLSATKNYLINKMSGNVKAWFGNLTEEEKRMLLQGCTTGNDYLWHVADAIYNEFLGLDKLRHKEEVKKELQAQARWHLANLKICDMCYFEPFACEFSKFFYKLNKEFQEIYKDDIINILPKNISDEIRKQWDARESTFPDTLGGRIRVIQNYILMKCKKQKAVKEVKGLHRICCDPSNFEMQGEYGCVRINKNKYKKKKYKKKYYKKYNFKKKFKYKQYKNKYKSNFPKKKRFFRKKPEKWCPSGKKNCKCWICNEEGHYANACPNRKESRNKEKNRNPKALQMSAIQEKVLTNKTNPNSTYIKVSAEKKNGCKHGSSAPRKEKKIKLATLEKEILEAEIKLLELRCSQKKNEEVKPEPAKTNAATTSKEPTREELFSVKLPKNDLVQIMKEEKKAVEEKEKMTYVIFNTKYKGIYSDFDLFELNCKKNKAAISKIYATKSEAEAAMKEYTSPKTPENHFRNTLMMASTSEDPILISKKPMEILGKIRDNKPVIIMKQDPQKITQESLLCSVNNLREAESVFVNKNLIFPSRKFEGEVRATIFPGCKPVKVYDLFCKGLIDCVYPSKDLEEIRYFPDKLKKEIKRFINNVKRDEIYLKFWSTILDWNEKKEVLLPYHLVQLGAKGETKELVEPTPVKPLNFEDLVYERASGYFYIRNQLRFSITRSNIRVNYCTPNLLVFSLSSQETREKDMNLLKNWSQLVETVNLNLSKATREIIANAIIENEKEKKTKRKR</sequence>
<evidence type="ECO:0000313" key="5">
    <source>
        <dbReference type="EMBL" id="KAD4386236.1"/>
    </source>
</evidence>
<dbReference type="Pfam" id="PF22909">
    <property type="entry name" value="Caulimovir_coat_dom"/>
    <property type="match status" value="1"/>
</dbReference>
<dbReference type="Proteomes" id="UP000326396">
    <property type="component" value="Linkage Group LG3"/>
</dbReference>
<gene>
    <name evidence="5" type="ORF">E3N88_26405</name>
</gene>
<dbReference type="AlphaFoldDB" id="A0A5N6N8X2"/>
<keyword evidence="2" id="KW-0863">Zinc-finger</keyword>
<feature type="domain" description="CCHC-type" evidence="4">
    <location>
        <begin position="418"/>
        <end position="434"/>
    </location>
</feature>
<evidence type="ECO:0000313" key="6">
    <source>
        <dbReference type="Proteomes" id="UP000326396"/>
    </source>
</evidence>
<dbReference type="GO" id="GO:0043657">
    <property type="term" value="C:host cell"/>
    <property type="evidence" value="ECO:0007669"/>
    <property type="project" value="UniProtKB-SubCell"/>
</dbReference>
<feature type="compositionally biased region" description="Basic and acidic residues" evidence="3">
    <location>
        <begin position="70"/>
        <end position="79"/>
    </location>
</feature>
<reference evidence="5 6" key="1">
    <citation type="submission" date="2019-05" db="EMBL/GenBank/DDBJ databases">
        <title>Mikania micrantha, genome provides insights into the molecular mechanism of rapid growth.</title>
        <authorList>
            <person name="Liu B."/>
        </authorList>
    </citation>
    <scope>NUCLEOTIDE SEQUENCE [LARGE SCALE GENOMIC DNA]</scope>
    <source>
        <strain evidence="5">NLD-2019</strain>
        <tissue evidence="5">Leaf</tissue>
    </source>
</reference>
<keyword evidence="2" id="KW-0479">Metal-binding</keyword>
<dbReference type="InterPro" id="IPR001878">
    <property type="entry name" value="Znf_CCHC"/>
</dbReference>
<feature type="compositionally biased region" description="Acidic residues" evidence="3">
    <location>
        <begin position="42"/>
        <end position="56"/>
    </location>
</feature>
<name>A0A5N6N8X2_9ASTR</name>
<keyword evidence="6" id="KW-1185">Reference proteome</keyword>